<dbReference type="Pfam" id="PF05701">
    <property type="entry name" value="WEMBL"/>
    <property type="match status" value="2"/>
</dbReference>
<sequence length="657" mass="73183">MVAKIRQSAAISSPKPTKPEVGEIDTSPPIQSVKDAVSLFGEGAFSGEKPAIKKANKKPYSAERVLAKETQLHLAHKELNRLKDQLKNAETTKAQALAELQRHRKAVEDLSQKLNVINKSRELATKATEASNSQAKQLKEEKCGDPVGSNGAWKEDLETAVKRYASVITELDVAKQELRNIREEYNTSLEARVSAFKQATEAEDAMKANTQRAFELSKEILAVQESIEQMTLTAPVAHQQQERILSDKEVLRQSDKAALEESRRKLLALKTEFSPDQTENLEMQLTETRNKIGALQKEIENKKTSDLETLKSVTSGLDDAKESLQKVAEEESSLRSLVETLKVELENMRREQAELKKKEAESESIVGNLHVKLRKSKSELEAYLAEESKVTGTSEEMISTLNRLSSETENAKQEAEDMKNMEVELKMEAEVTKLALEDAQIKLKVALEEAEAAREAEASTIDQIRALSESTNAARSSISEHGGKITISKEEYESLSQKVEDSDRLADMKVAAAKAQAEAIRASENEALKRLEATQKEIEDIKNATQETLKSAEMAEAAKKAVESELKRWREREQKKAEEAAARILAESQMSPKVSPQHYRIQQQNPTPKKVEVQKLEKAKVSVSRKVLLPNISGIFHRKKNQADGGSPSYLPGEEPL</sequence>
<feature type="coiled-coil region" evidence="3">
    <location>
        <begin position="505"/>
        <end position="579"/>
    </location>
</feature>
<dbReference type="PANTHER" id="PTHR32054">
    <property type="entry name" value="HEAVY CHAIN, PUTATIVE, EXPRESSED-RELATED-RELATED"/>
    <property type="match status" value="1"/>
</dbReference>
<feature type="coiled-coil region" evidence="3">
    <location>
        <begin position="394"/>
        <end position="467"/>
    </location>
</feature>
<comment type="caution">
    <text evidence="5">The sequence shown here is derived from an EMBL/GenBank/DDBJ whole genome shotgun (WGS) entry which is preliminary data.</text>
</comment>
<comment type="similarity">
    <text evidence="1">Belongs to the WEB family.</text>
</comment>
<accession>A0ABU6YK48</accession>
<dbReference type="Proteomes" id="UP001341840">
    <property type="component" value="Unassembled WGS sequence"/>
</dbReference>
<feature type="compositionally biased region" description="Polar residues" evidence="4">
    <location>
        <begin position="588"/>
        <end position="607"/>
    </location>
</feature>
<feature type="coiled-coil region" evidence="3">
    <location>
        <begin position="331"/>
        <end position="365"/>
    </location>
</feature>
<evidence type="ECO:0000256" key="4">
    <source>
        <dbReference type="SAM" id="MobiDB-lite"/>
    </source>
</evidence>
<dbReference type="InterPro" id="IPR008545">
    <property type="entry name" value="Web"/>
</dbReference>
<gene>
    <name evidence="5" type="ORF">PIB30_062737</name>
</gene>
<feature type="region of interest" description="Disordered" evidence="4">
    <location>
        <begin position="125"/>
        <end position="148"/>
    </location>
</feature>
<proteinExistence type="inferred from homology"/>
<evidence type="ECO:0000256" key="3">
    <source>
        <dbReference type="SAM" id="Coils"/>
    </source>
</evidence>
<feature type="coiled-coil region" evidence="3">
    <location>
        <begin position="164"/>
        <end position="191"/>
    </location>
</feature>
<name>A0ABU6YK48_9FABA</name>
<evidence type="ECO:0000313" key="6">
    <source>
        <dbReference type="Proteomes" id="UP001341840"/>
    </source>
</evidence>
<dbReference type="PANTHER" id="PTHR32054:SF3">
    <property type="entry name" value="HEAVY CHAIN, PUTATIVE, EXPRESSED-RELATED"/>
    <property type="match status" value="1"/>
</dbReference>
<dbReference type="EMBL" id="JASCZI010242242">
    <property type="protein sequence ID" value="MED6210286.1"/>
    <property type="molecule type" value="Genomic_DNA"/>
</dbReference>
<feature type="region of interest" description="Disordered" evidence="4">
    <location>
        <begin position="586"/>
        <end position="610"/>
    </location>
</feature>
<evidence type="ECO:0000256" key="2">
    <source>
        <dbReference type="ARBA" id="ARBA00023054"/>
    </source>
</evidence>
<reference evidence="5 6" key="1">
    <citation type="journal article" date="2023" name="Plants (Basel)">
        <title>Bridging the Gap: Combining Genomics and Transcriptomics Approaches to Understand Stylosanthes scabra, an Orphan Legume from the Brazilian Caatinga.</title>
        <authorList>
            <person name="Ferreira-Neto J.R.C."/>
            <person name="da Silva M.D."/>
            <person name="Binneck E."/>
            <person name="de Melo N.F."/>
            <person name="da Silva R.H."/>
            <person name="de Melo A.L.T.M."/>
            <person name="Pandolfi V."/>
            <person name="Bustamante F.O."/>
            <person name="Brasileiro-Vidal A.C."/>
            <person name="Benko-Iseppon A.M."/>
        </authorList>
    </citation>
    <scope>NUCLEOTIDE SEQUENCE [LARGE SCALE GENOMIC DNA]</scope>
    <source>
        <tissue evidence="5">Leaves</tissue>
    </source>
</reference>
<keyword evidence="6" id="KW-1185">Reference proteome</keyword>
<evidence type="ECO:0000313" key="5">
    <source>
        <dbReference type="EMBL" id="MED6210286.1"/>
    </source>
</evidence>
<organism evidence="5 6">
    <name type="scientific">Stylosanthes scabra</name>
    <dbReference type="NCBI Taxonomy" id="79078"/>
    <lineage>
        <taxon>Eukaryota</taxon>
        <taxon>Viridiplantae</taxon>
        <taxon>Streptophyta</taxon>
        <taxon>Embryophyta</taxon>
        <taxon>Tracheophyta</taxon>
        <taxon>Spermatophyta</taxon>
        <taxon>Magnoliopsida</taxon>
        <taxon>eudicotyledons</taxon>
        <taxon>Gunneridae</taxon>
        <taxon>Pentapetalae</taxon>
        <taxon>rosids</taxon>
        <taxon>fabids</taxon>
        <taxon>Fabales</taxon>
        <taxon>Fabaceae</taxon>
        <taxon>Papilionoideae</taxon>
        <taxon>50 kb inversion clade</taxon>
        <taxon>dalbergioids sensu lato</taxon>
        <taxon>Dalbergieae</taxon>
        <taxon>Pterocarpus clade</taxon>
        <taxon>Stylosanthes</taxon>
    </lineage>
</organism>
<keyword evidence="2 3" id="KW-0175">Coiled coil</keyword>
<feature type="coiled-coil region" evidence="3">
    <location>
        <begin position="278"/>
        <end position="305"/>
    </location>
</feature>
<protein>
    <recommendedName>
        <fullName evidence="7">WEB family protein</fullName>
    </recommendedName>
</protein>
<feature type="region of interest" description="Disordered" evidence="4">
    <location>
        <begin position="1"/>
        <end position="28"/>
    </location>
</feature>
<evidence type="ECO:0008006" key="7">
    <source>
        <dbReference type="Google" id="ProtNLM"/>
    </source>
</evidence>
<feature type="region of interest" description="Disordered" evidence="4">
    <location>
        <begin position="635"/>
        <end position="657"/>
    </location>
</feature>
<feature type="coiled-coil region" evidence="3">
    <location>
        <begin position="72"/>
        <end position="120"/>
    </location>
</feature>
<evidence type="ECO:0000256" key="1">
    <source>
        <dbReference type="ARBA" id="ARBA00005485"/>
    </source>
</evidence>